<evidence type="ECO:0008006" key="8">
    <source>
        <dbReference type="Google" id="ProtNLM"/>
    </source>
</evidence>
<evidence type="ECO:0000256" key="5">
    <source>
        <dbReference type="SAM" id="MobiDB-lite"/>
    </source>
</evidence>
<accession>A0A2Z6P2Q4</accession>
<organism evidence="6 7">
    <name type="scientific">Trifolium subterraneum</name>
    <name type="common">Subterranean clover</name>
    <dbReference type="NCBI Taxonomy" id="3900"/>
    <lineage>
        <taxon>Eukaryota</taxon>
        <taxon>Viridiplantae</taxon>
        <taxon>Streptophyta</taxon>
        <taxon>Embryophyta</taxon>
        <taxon>Tracheophyta</taxon>
        <taxon>Spermatophyta</taxon>
        <taxon>Magnoliopsida</taxon>
        <taxon>eudicotyledons</taxon>
        <taxon>Gunneridae</taxon>
        <taxon>Pentapetalae</taxon>
        <taxon>rosids</taxon>
        <taxon>fabids</taxon>
        <taxon>Fabales</taxon>
        <taxon>Fabaceae</taxon>
        <taxon>Papilionoideae</taxon>
        <taxon>50 kb inversion clade</taxon>
        <taxon>NPAAA clade</taxon>
        <taxon>Hologalegina</taxon>
        <taxon>IRL clade</taxon>
        <taxon>Trifolieae</taxon>
        <taxon>Trifolium</taxon>
    </lineage>
</organism>
<dbReference type="GO" id="GO:0004842">
    <property type="term" value="F:ubiquitin-protein transferase activity"/>
    <property type="evidence" value="ECO:0007669"/>
    <property type="project" value="TreeGrafter"/>
</dbReference>
<reference evidence="7" key="1">
    <citation type="journal article" date="2017" name="Front. Plant Sci.">
        <title>Climate Clever Clovers: New Paradigm to Reduce the Environmental Footprint of Ruminants by Breeding Low Methanogenic Forages Utilizing Haplotype Variation.</title>
        <authorList>
            <person name="Kaur P."/>
            <person name="Appels R."/>
            <person name="Bayer P.E."/>
            <person name="Keeble-Gagnere G."/>
            <person name="Wang J."/>
            <person name="Hirakawa H."/>
            <person name="Shirasawa K."/>
            <person name="Vercoe P."/>
            <person name="Stefanova K."/>
            <person name="Durmic Z."/>
            <person name="Nichols P."/>
            <person name="Revell C."/>
            <person name="Isobe S.N."/>
            <person name="Edwards D."/>
            <person name="Erskine W."/>
        </authorList>
    </citation>
    <scope>NUCLEOTIDE SEQUENCE [LARGE SCALE GENOMIC DNA]</scope>
    <source>
        <strain evidence="7">cv. Daliak</strain>
    </source>
</reference>
<keyword evidence="4" id="KW-0175">Coiled coil</keyword>
<evidence type="ECO:0000256" key="1">
    <source>
        <dbReference type="ARBA" id="ARBA00022723"/>
    </source>
</evidence>
<keyword evidence="2" id="KW-0863">Zinc-finger</keyword>
<dbReference type="EMBL" id="DF974862">
    <property type="protein sequence ID" value="GAU50761.1"/>
    <property type="molecule type" value="Genomic_DNA"/>
</dbReference>
<dbReference type="GO" id="GO:0008270">
    <property type="term" value="F:zinc ion binding"/>
    <property type="evidence" value="ECO:0007669"/>
    <property type="project" value="UniProtKB-KW"/>
</dbReference>
<feature type="compositionally biased region" description="Low complexity" evidence="5">
    <location>
        <begin position="29"/>
        <end position="47"/>
    </location>
</feature>
<sequence length="258" mass="29584">MANPNSTHGNHGFPFYINGVYPGALAESQQRQSHQQQPQYQHHQQQLGQAHVVLNSNPHVHASNVLNSPTLATLFEKQKQEAEQFVRIQHDKLKLVLQHQREKQVVILKSLENYSQQVLITKNEEIERAALKNKVLENRLNNLEEEKRDLKKKLEEREAMVIALHNQLEEEKKRARMFVENDGEACYGEIEEARGAKRVRHEANIVCCFMCNTKSLGVLFLPCRHLFSCNICEALVEVCPICGMEKKGVIEMQSLISG</sequence>
<feature type="region of interest" description="Disordered" evidence="5">
    <location>
        <begin position="26"/>
        <end position="47"/>
    </location>
</feature>
<evidence type="ECO:0000256" key="3">
    <source>
        <dbReference type="ARBA" id="ARBA00022833"/>
    </source>
</evidence>
<evidence type="ECO:0000256" key="4">
    <source>
        <dbReference type="SAM" id="Coils"/>
    </source>
</evidence>
<dbReference type="PIRSF" id="PIRSF036836">
    <property type="entry name" value="RNase_bind_SBP1"/>
    <property type="match status" value="1"/>
</dbReference>
<evidence type="ECO:0000256" key="2">
    <source>
        <dbReference type="ARBA" id="ARBA00022771"/>
    </source>
</evidence>
<gene>
    <name evidence="6" type="ORF">TSUD_272760</name>
</gene>
<proteinExistence type="predicted"/>
<keyword evidence="1" id="KW-0479">Metal-binding</keyword>
<dbReference type="PANTHER" id="PTHR42647:SF6">
    <property type="entry name" value="RING-TYPE DOMAIN-CONTAINING PROTEIN"/>
    <property type="match status" value="1"/>
</dbReference>
<dbReference type="InterPro" id="IPR011029">
    <property type="entry name" value="DEATH-like_dom_sf"/>
</dbReference>
<dbReference type="PANTHER" id="PTHR42647">
    <property type="entry name" value="SBP (S-RIBONUCLEASE BINDING PROTEIN) FAMILY PROTEIN"/>
    <property type="match status" value="1"/>
</dbReference>
<dbReference type="OrthoDB" id="1711136at2759"/>
<evidence type="ECO:0000313" key="6">
    <source>
        <dbReference type="EMBL" id="GAU50761.1"/>
    </source>
</evidence>
<dbReference type="Proteomes" id="UP000242715">
    <property type="component" value="Unassembled WGS sequence"/>
</dbReference>
<dbReference type="Gene3D" id="1.10.1170.10">
    <property type="entry name" value="Inhibitor Of Apoptosis Protein (2mihbC-IAP-1), Chain A"/>
    <property type="match status" value="1"/>
</dbReference>
<dbReference type="AlphaFoldDB" id="A0A2Z6P2Q4"/>
<keyword evidence="7" id="KW-1185">Reference proteome</keyword>
<dbReference type="Gene3D" id="1.10.8.10">
    <property type="entry name" value="DNA helicase RuvA subunit, C-terminal domain"/>
    <property type="match status" value="1"/>
</dbReference>
<name>A0A2Z6P2Q4_TRISU</name>
<dbReference type="Gene3D" id="1.10.533.10">
    <property type="entry name" value="Death Domain, Fas"/>
    <property type="match status" value="1"/>
</dbReference>
<dbReference type="Pfam" id="PF13920">
    <property type="entry name" value="zf-C3HC4_3"/>
    <property type="match status" value="1"/>
</dbReference>
<protein>
    <recommendedName>
        <fullName evidence="8">RING-type domain-containing protein</fullName>
    </recommendedName>
</protein>
<evidence type="ECO:0000313" key="7">
    <source>
        <dbReference type="Proteomes" id="UP000242715"/>
    </source>
</evidence>
<feature type="coiled-coil region" evidence="4">
    <location>
        <begin position="119"/>
        <end position="174"/>
    </location>
</feature>
<keyword evidence="3" id="KW-0862">Zinc</keyword>